<reference evidence="2 3" key="1">
    <citation type="submission" date="2020-04" db="EMBL/GenBank/DDBJ databases">
        <title>MicrobeNet Type strains.</title>
        <authorList>
            <person name="Nicholson A.C."/>
        </authorList>
    </citation>
    <scope>NUCLEOTIDE SEQUENCE [LARGE SCALE GENOMIC DNA]</scope>
    <source>
        <strain evidence="2 3">ATCC BAA-14</strain>
    </source>
</reference>
<accession>A0A846WNV9</accession>
<dbReference type="OMA" id="MECETRT"/>
<organism evidence="2 3">
    <name type="scientific">Gordonia polyisoprenivorans</name>
    <dbReference type="NCBI Taxonomy" id="84595"/>
    <lineage>
        <taxon>Bacteria</taxon>
        <taxon>Bacillati</taxon>
        <taxon>Actinomycetota</taxon>
        <taxon>Actinomycetes</taxon>
        <taxon>Mycobacteriales</taxon>
        <taxon>Gordoniaceae</taxon>
        <taxon>Gordonia</taxon>
    </lineage>
</organism>
<evidence type="ECO:0000313" key="2">
    <source>
        <dbReference type="EMBL" id="NKY03328.1"/>
    </source>
</evidence>
<sequence>MFDFMECETRTRRAFLGGNAILEAYDVEEVIVLPALRMLVCDNGTDASSSAPWELDESARTQVRASIARHLRTSDVLAGMLRDALGGRHLDGRRLDGRQLDDRSPVDRGASNPLRGVAGALPVRAQGFLLSDAAKGDDAARSDLVRLAFLLVAAHALSDPTDVATASRSLNLVPPPLHRDRAMMNTVLAQVVPALTSPRRAWFEITVSKAASFFSVPDEKRLPAVGDRLAPGTSDLTLLRYNRHSLALACEQVGLRLLGSV</sequence>
<evidence type="ECO:0000313" key="3">
    <source>
        <dbReference type="Proteomes" id="UP000563898"/>
    </source>
</evidence>
<comment type="caution">
    <text evidence="2">The sequence shown here is derived from an EMBL/GenBank/DDBJ whole genome shotgun (WGS) entry which is preliminary data.</text>
</comment>
<dbReference type="Proteomes" id="UP000563898">
    <property type="component" value="Unassembled WGS sequence"/>
</dbReference>
<feature type="compositionally biased region" description="Basic and acidic residues" evidence="1">
    <location>
        <begin position="92"/>
        <end position="106"/>
    </location>
</feature>
<proteinExistence type="predicted"/>
<protein>
    <submittedName>
        <fullName evidence="2">Uncharacterized protein</fullName>
    </submittedName>
</protein>
<dbReference type="AlphaFoldDB" id="A0A846WNV9"/>
<feature type="region of interest" description="Disordered" evidence="1">
    <location>
        <begin position="92"/>
        <end position="112"/>
    </location>
</feature>
<evidence type="ECO:0000256" key="1">
    <source>
        <dbReference type="SAM" id="MobiDB-lite"/>
    </source>
</evidence>
<name>A0A846WNV9_9ACTN</name>
<dbReference type="EMBL" id="JAAXPC010000009">
    <property type="protein sequence ID" value="NKY03328.1"/>
    <property type="molecule type" value="Genomic_DNA"/>
</dbReference>
<gene>
    <name evidence="2" type="ORF">HGA05_17295</name>
</gene>